<name>A0A8S1C9C7_9INSE</name>
<sequence>MWPPSVHLRCPKCPDGRQEPEERRDTVLKLANGELNYLNFIPCVGGRKHPLRMDGVLTDTEYCTLFLLVVLPVHLFFSLWAWMGWELFTNN</sequence>
<keyword evidence="1" id="KW-0812">Transmembrane</keyword>
<keyword evidence="1" id="KW-1133">Transmembrane helix</keyword>
<dbReference type="Proteomes" id="UP000494165">
    <property type="component" value="Unassembled WGS sequence"/>
</dbReference>
<accession>A0A8S1C9C7</accession>
<keyword evidence="3" id="KW-1185">Reference proteome</keyword>
<proteinExistence type="predicted"/>
<dbReference type="EMBL" id="CADEPI010000030">
    <property type="protein sequence ID" value="CAB3367293.1"/>
    <property type="molecule type" value="Genomic_DNA"/>
</dbReference>
<evidence type="ECO:0000313" key="3">
    <source>
        <dbReference type="Proteomes" id="UP000494165"/>
    </source>
</evidence>
<evidence type="ECO:0000313" key="2">
    <source>
        <dbReference type="EMBL" id="CAB3367293.1"/>
    </source>
</evidence>
<keyword evidence="1" id="KW-0472">Membrane</keyword>
<gene>
    <name evidence="2" type="ORF">CLODIP_2_CD00294</name>
</gene>
<dbReference type="AlphaFoldDB" id="A0A8S1C9C7"/>
<comment type="caution">
    <text evidence="2">The sequence shown here is derived from an EMBL/GenBank/DDBJ whole genome shotgun (WGS) entry which is preliminary data.</text>
</comment>
<organism evidence="2 3">
    <name type="scientific">Cloeon dipterum</name>
    <dbReference type="NCBI Taxonomy" id="197152"/>
    <lineage>
        <taxon>Eukaryota</taxon>
        <taxon>Metazoa</taxon>
        <taxon>Ecdysozoa</taxon>
        <taxon>Arthropoda</taxon>
        <taxon>Hexapoda</taxon>
        <taxon>Insecta</taxon>
        <taxon>Pterygota</taxon>
        <taxon>Palaeoptera</taxon>
        <taxon>Ephemeroptera</taxon>
        <taxon>Pisciforma</taxon>
        <taxon>Baetidae</taxon>
        <taxon>Cloeon</taxon>
    </lineage>
</organism>
<dbReference type="Pfam" id="PF15159">
    <property type="entry name" value="PIG-Y"/>
    <property type="match status" value="1"/>
</dbReference>
<reference evidence="2 3" key="1">
    <citation type="submission" date="2020-04" db="EMBL/GenBank/DDBJ databases">
        <authorList>
            <person name="Alioto T."/>
            <person name="Alioto T."/>
            <person name="Gomez Garrido J."/>
        </authorList>
    </citation>
    <scope>NUCLEOTIDE SEQUENCE [LARGE SCALE GENOMIC DNA]</scope>
</reference>
<protein>
    <submittedName>
        <fullName evidence="2">Uncharacterized protein</fullName>
    </submittedName>
</protein>
<dbReference type="InterPro" id="IPR029164">
    <property type="entry name" value="PIG-Y"/>
</dbReference>
<feature type="transmembrane region" description="Helical" evidence="1">
    <location>
        <begin position="62"/>
        <end position="83"/>
    </location>
</feature>
<evidence type="ECO:0000256" key="1">
    <source>
        <dbReference type="SAM" id="Phobius"/>
    </source>
</evidence>